<evidence type="ECO:0000313" key="2">
    <source>
        <dbReference type="EMBL" id="CAA9227222.1"/>
    </source>
</evidence>
<dbReference type="EMBL" id="CADCTI010000084">
    <property type="protein sequence ID" value="CAA9227222.1"/>
    <property type="molecule type" value="Genomic_DNA"/>
</dbReference>
<gene>
    <name evidence="2" type="ORF">AVDCRST_MAG57-892</name>
</gene>
<accession>A0A6J4HM91</accession>
<dbReference type="GO" id="GO:0004040">
    <property type="term" value="F:amidase activity"/>
    <property type="evidence" value="ECO:0007669"/>
    <property type="project" value="UniProtKB-EC"/>
</dbReference>
<dbReference type="AlphaFoldDB" id="A0A6J4HM91"/>
<keyword evidence="2" id="KW-0378">Hydrolase</keyword>
<dbReference type="SUPFAM" id="SSF56317">
    <property type="entry name" value="Carbon-nitrogen hydrolase"/>
    <property type="match status" value="1"/>
</dbReference>
<organism evidence="2">
    <name type="scientific">uncultured Blastococcus sp</name>
    <dbReference type="NCBI Taxonomy" id="217144"/>
    <lineage>
        <taxon>Bacteria</taxon>
        <taxon>Bacillati</taxon>
        <taxon>Actinomycetota</taxon>
        <taxon>Actinomycetes</taxon>
        <taxon>Geodermatophilales</taxon>
        <taxon>Geodermatophilaceae</taxon>
        <taxon>Blastococcus</taxon>
        <taxon>environmental samples</taxon>
    </lineage>
</organism>
<dbReference type="GO" id="GO:0050152">
    <property type="term" value="F:omega-amidase activity"/>
    <property type="evidence" value="ECO:0007669"/>
    <property type="project" value="TreeGrafter"/>
</dbReference>
<dbReference type="PANTHER" id="PTHR47799:SF1">
    <property type="entry name" value="OMEGA-AMIDASE YAFV"/>
    <property type="match status" value="1"/>
</dbReference>
<proteinExistence type="predicted"/>
<name>A0A6J4HM91_9ACTN</name>
<dbReference type="Gene3D" id="3.60.110.10">
    <property type="entry name" value="Carbon-nitrogen hydrolase"/>
    <property type="match status" value="1"/>
</dbReference>
<dbReference type="GO" id="GO:0106008">
    <property type="term" value="F:2-oxoglutaramate amidase activity"/>
    <property type="evidence" value="ECO:0007669"/>
    <property type="project" value="TreeGrafter"/>
</dbReference>
<dbReference type="Pfam" id="PF00795">
    <property type="entry name" value="CN_hydrolase"/>
    <property type="match status" value="1"/>
</dbReference>
<feature type="domain" description="CN hydrolase" evidence="1">
    <location>
        <begin position="1"/>
        <end position="248"/>
    </location>
</feature>
<dbReference type="InterPro" id="IPR036526">
    <property type="entry name" value="C-N_Hydrolase_sf"/>
</dbReference>
<reference evidence="2" key="1">
    <citation type="submission" date="2020-02" db="EMBL/GenBank/DDBJ databases">
        <authorList>
            <person name="Meier V. D."/>
        </authorList>
    </citation>
    <scope>NUCLEOTIDE SEQUENCE</scope>
    <source>
        <strain evidence="2">AVDCRST_MAG57</strain>
    </source>
</reference>
<dbReference type="InterPro" id="IPR003010">
    <property type="entry name" value="C-N_Hydrolase"/>
</dbReference>
<dbReference type="InterPro" id="IPR052737">
    <property type="entry name" value="Omega-amidase_YafV"/>
</dbReference>
<protein>
    <submittedName>
        <fullName evidence="2">Aliphatic amidase AmiE</fullName>
        <ecNumber evidence="2">3.5.1.4</ecNumber>
    </submittedName>
</protein>
<dbReference type="PROSITE" id="PS50263">
    <property type="entry name" value="CN_HYDROLASE"/>
    <property type="match status" value="1"/>
</dbReference>
<evidence type="ECO:0000259" key="1">
    <source>
        <dbReference type="PROSITE" id="PS50263"/>
    </source>
</evidence>
<dbReference type="PANTHER" id="PTHR47799">
    <property type="entry name" value="OMEGA-AMIDASE YAFV"/>
    <property type="match status" value="1"/>
</dbReference>
<dbReference type="EC" id="3.5.1.4" evidence="2"/>
<sequence length="266" mass="28124">MRIAAVQHDIVWEDRAANFDRLAPQVARAAGAGAELVLLSETFSTGFSMTPGIGEPEGGPSAQFLAAQAAEHGVWVGGTCPEIGPGGGEGGGGAGGEDAEQLPYNSFVLAGPDGTAHRYRKLHPFTHAGEHERFRAGEEPVTVEVGGLRITPFICYDLRFADVFWTAAPGTDVYLVPANWPSARRLHWQTLLQARAIENQAYVVGCNRVGTAGDGTGHVGDSRIVSPMGELLATAADVETIVLADVDPAEVAATRDRLKFLPDRRG</sequence>